<feature type="compositionally biased region" description="Basic and acidic residues" evidence="1">
    <location>
        <begin position="619"/>
        <end position="639"/>
    </location>
</feature>
<feature type="region of interest" description="Disordered" evidence="1">
    <location>
        <begin position="576"/>
        <end position="639"/>
    </location>
</feature>
<feature type="compositionally biased region" description="Basic and acidic residues" evidence="1">
    <location>
        <begin position="687"/>
        <end position="729"/>
    </location>
</feature>
<reference evidence="3" key="1">
    <citation type="journal article" date="2015" name="Genome Announc.">
        <title>Genome sequence of the AIDS-associated pathogen Penicillium marneffei (ATCC18224) and its near taxonomic relative Talaromyces stipitatus (ATCC10500).</title>
        <authorList>
            <person name="Nierman W.C."/>
            <person name="Fedorova-Abrams N.D."/>
            <person name="Andrianopoulos A."/>
        </authorList>
    </citation>
    <scope>NUCLEOTIDE SEQUENCE [LARGE SCALE GENOMIC DNA]</scope>
    <source>
        <strain evidence="3">ATCC 10500 / CBS 375.48 / QM 6759 / NRRL 1006</strain>
    </source>
</reference>
<dbReference type="GeneID" id="8105651"/>
<accession>B8LX77</accession>
<keyword evidence="3" id="KW-1185">Reference proteome</keyword>
<feature type="compositionally biased region" description="Basic and acidic residues" evidence="1">
    <location>
        <begin position="1164"/>
        <end position="1176"/>
    </location>
</feature>
<evidence type="ECO:0000313" key="2">
    <source>
        <dbReference type="EMBL" id="EED22727.1"/>
    </source>
</evidence>
<dbReference type="PANTHER" id="PTHR34491">
    <property type="entry name" value="A-TYPE INCLUSION PROTEIN, PUTATIVE-RELATED"/>
    <property type="match status" value="1"/>
</dbReference>
<proteinExistence type="predicted"/>
<feature type="compositionally biased region" description="Basic and acidic residues" evidence="1">
    <location>
        <begin position="1146"/>
        <end position="1156"/>
    </location>
</feature>
<feature type="compositionally biased region" description="Basic and acidic residues" evidence="1">
    <location>
        <begin position="847"/>
        <end position="899"/>
    </location>
</feature>
<organism evidence="2 3">
    <name type="scientific">Talaromyces stipitatus (strain ATCC 10500 / CBS 375.48 / QM 6759 / NRRL 1006)</name>
    <name type="common">Penicillium stipitatum</name>
    <dbReference type="NCBI Taxonomy" id="441959"/>
    <lineage>
        <taxon>Eukaryota</taxon>
        <taxon>Fungi</taxon>
        <taxon>Dikarya</taxon>
        <taxon>Ascomycota</taxon>
        <taxon>Pezizomycotina</taxon>
        <taxon>Eurotiomycetes</taxon>
        <taxon>Eurotiomycetidae</taxon>
        <taxon>Eurotiales</taxon>
        <taxon>Trichocomaceae</taxon>
        <taxon>Talaromyces</taxon>
        <taxon>Talaromyces sect. Talaromyces</taxon>
    </lineage>
</organism>
<feature type="compositionally biased region" description="Basic and acidic residues" evidence="1">
    <location>
        <begin position="802"/>
        <end position="838"/>
    </location>
</feature>
<dbReference type="PANTHER" id="PTHR34491:SF74">
    <property type="entry name" value="DUF4456 DOMAIN-CONTAINING PROTEIN"/>
    <property type="match status" value="1"/>
</dbReference>
<dbReference type="HOGENOM" id="CLU_004286_6_0_1"/>
<dbReference type="EMBL" id="EQ962652">
    <property type="protein sequence ID" value="EED22727.1"/>
    <property type="molecule type" value="Genomic_DNA"/>
</dbReference>
<feature type="compositionally biased region" description="Basic and acidic residues" evidence="1">
    <location>
        <begin position="969"/>
        <end position="1010"/>
    </location>
</feature>
<name>B8LX77_TALSN</name>
<feature type="compositionally biased region" description="Basic and acidic residues" evidence="1">
    <location>
        <begin position="738"/>
        <end position="793"/>
    </location>
</feature>
<dbReference type="OrthoDB" id="4226893at2759"/>
<feature type="region of interest" description="Disordered" evidence="1">
    <location>
        <begin position="1086"/>
        <end position="1106"/>
    </location>
</feature>
<protein>
    <submittedName>
        <fullName evidence="2">Uncharacterized protein</fullName>
    </submittedName>
</protein>
<evidence type="ECO:0000256" key="1">
    <source>
        <dbReference type="SAM" id="MobiDB-lite"/>
    </source>
</evidence>
<dbReference type="Proteomes" id="UP000001745">
    <property type="component" value="Unassembled WGS sequence"/>
</dbReference>
<dbReference type="Pfam" id="PF12520">
    <property type="entry name" value="DUF3723"/>
    <property type="match status" value="1"/>
</dbReference>
<gene>
    <name evidence="2" type="ORF">TSTA_062150</name>
</gene>
<dbReference type="VEuPathDB" id="FungiDB:TSTA_062150"/>
<dbReference type="eggNOG" id="ENOG502S0KD">
    <property type="taxonomic scope" value="Eukaryota"/>
</dbReference>
<feature type="region of interest" description="Disordered" evidence="1">
    <location>
        <begin position="1139"/>
        <end position="1228"/>
    </location>
</feature>
<feature type="region of interest" description="Disordered" evidence="1">
    <location>
        <begin position="1041"/>
        <end position="1071"/>
    </location>
</feature>
<sequence length="1470" mass="166682">MEPLIFTDTEIQLGTERSRKYQGIAKIDLQQIRFHPDSSRAIEPKNITRLCEIFRKEGCRRYDIQNHITAVVSAEALQTALNTARKTPDDLLTAAPNNFPHLHFSTGGVLCLHGLHRVRAGAEVLPEGDRWWSVDLYLDDISVELRTALIEEYSNERQPSDGEIYRKIRQYQQEHNARFQKRWWARLSPNKAKRLRQLQKNIDISSAFDGLLPISGIWGGMSIGKLAKVMALDSDEEIVNYLTCHVKQFWAALVSPDAAHPDLAAMMKIDSHTVKMLELMAPGVSQEDARSVHGWVVSGEVLGAFSATERSHMWERLQQFDGLIPSLHTFFRDVDFLQPCAHAVKRLFPLSKYSPTLRSAMSHHYMRPALNEDECLVQTSESRVERRGHTGANHVELAYRQVWLYAMRHYPNMAKDPEGDDLLAKPASEKADETVVYDMAVLARKLGFTSPSIQDIIDRSPDRQIAVHCLLKARKPDSYEYSADVFEQSVRRIVECFDAATPRNYTPHSHSLVSFPATRRARCGLPSTQSQINDSRFLFIDRLHSTASPTEIVSTLYVRRCVYFAFLGKFSLSLQPPAGSSTRQADPGTPFSPLFVPNDEPKGDLGPGVTGRTSDTEMEDRGHPEEETHQPVEQRLPDEAHLSRETDALAGEGERLQQETDANQARSEAEVPRQSCSQQEAEGGAADQDRLRREEGERTIAAERERERGRKEEEEKAAAEAAERKRLQEEAIAAEQARSQREAEERAADQDRLRREEEQRAIAAERERERERGRKEAEEKAAAEAAERKRLQEEAIAAEQARSQREAEERAADQDRLRREEEQRAIAAEVAERKRMQEEAIAAEQARSQREAEERAADQDRLRREEEQRAIAAERERERGRKESEEKAAAEAAKRKQMQEEAIAAEQARSQREAEERAADQDRLRREEEERAIAAERERGRKEAEEKAAAEAAKRKRMQEEAIAAEQARSQREAEERAADKHRLRKEEERAIAAERERERGRKESEEKAAAEAAEQEWQRQELISAEEERIAQERAITLAQLEQDDEAVSLPPDAGPVEEPRSNTNADLPIDLPSFITRLREGLRQDHSISLEPNETATPTSAEDQYQNAMKARVVEDPTNGLSLSQTITAEEEQVLAPFEPLTVDQDRLERRGESLTRASRSGNERLENTTRAGEEDNENCTPSRGAESEEVCLNRSNEEPDLAATMLPGYSNFPSEGASETRGRDQGAELASLGKLTDKLLPQATVTRRKPRPKGILKNVKSAKARSGSAIKPRESSFHPSFEMPDLPAWPGNNQSYEEDIGADTMSTLGQVEPPVSTISSLWRERRSQLANKAAQTSFQRNNGVSARQQHISIPHNNRGVGLNRTMSFRVWNGRQWKEIERITLDRSDPFRVKRVADRYERHEHAEFYDKNMHKIAAAKCDQAAQAEGTNCIFMLFKDGPLERPITRAMATAAEGVSELDRHRKRAH</sequence>
<dbReference type="InParanoid" id="B8LX77"/>
<feature type="compositionally biased region" description="Polar residues" evidence="1">
    <location>
        <begin position="1092"/>
        <end position="1106"/>
    </location>
</feature>
<feature type="compositionally biased region" description="Basic and acidic residues" evidence="1">
    <location>
        <begin position="909"/>
        <end position="953"/>
    </location>
</feature>
<feature type="region of interest" description="Disordered" evidence="1">
    <location>
        <begin position="653"/>
        <end position="1019"/>
    </location>
</feature>
<feature type="region of interest" description="Disordered" evidence="1">
    <location>
        <begin position="1261"/>
        <end position="1284"/>
    </location>
</feature>
<dbReference type="STRING" id="441959.B8LX77"/>
<dbReference type="InterPro" id="IPR022198">
    <property type="entry name" value="DUF3723"/>
</dbReference>
<dbReference type="RefSeq" id="XP_002340114.1">
    <property type="nucleotide sequence ID" value="XM_002340073.1"/>
</dbReference>
<evidence type="ECO:0000313" key="3">
    <source>
        <dbReference type="Proteomes" id="UP000001745"/>
    </source>
</evidence>